<feature type="domain" description="Rhodopsin" evidence="7">
    <location>
        <begin position="28"/>
        <end position="220"/>
    </location>
</feature>
<organism evidence="8 9">
    <name type="scientific">Karstenula rhodostoma CBS 690.94</name>
    <dbReference type="NCBI Taxonomy" id="1392251"/>
    <lineage>
        <taxon>Eukaryota</taxon>
        <taxon>Fungi</taxon>
        <taxon>Dikarya</taxon>
        <taxon>Ascomycota</taxon>
        <taxon>Pezizomycotina</taxon>
        <taxon>Dothideomycetes</taxon>
        <taxon>Pleosporomycetidae</taxon>
        <taxon>Pleosporales</taxon>
        <taxon>Massarineae</taxon>
        <taxon>Didymosphaeriaceae</taxon>
        <taxon>Karstenula</taxon>
    </lineage>
</organism>
<dbReference type="GO" id="GO:0016020">
    <property type="term" value="C:membrane"/>
    <property type="evidence" value="ECO:0007669"/>
    <property type="project" value="UniProtKB-SubCell"/>
</dbReference>
<evidence type="ECO:0000259" key="7">
    <source>
        <dbReference type="Pfam" id="PF20684"/>
    </source>
</evidence>
<keyword evidence="4 6" id="KW-0472">Membrane</keyword>
<name>A0A9P4UFB7_9PLEO</name>
<protein>
    <recommendedName>
        <fullName evidence="7">Rhodopsin domain-containing protein</fullName>
    </recommendedName>
</protein>
<dbReference type="EMBL" id="MU001494">
    <property type="protein sequence ID" value="KAF2449824.1"/>
    <property type="molecule type" value="Genomic_DNA"/>
</dbReference>
<evidence type="ECO:0000256" key="4">
    <source>
        <dbReference type="ARBA" id="ARBA00023136"/>
    </source>
</evidence>
<feature type="transmembrane region" description="Helical" evidence="6">
    <location>
        <begin position="12"/>
        <end position="32"/>
    </location>
</feature>
<evidence type="ECO:0000256" key="3">
    <source>
        <dbReference type="ARBA" id="ARBA00022989"/>
    </source>
</evidence>
<evidence type="ECO:0000256" key="6">
    <source>
        <dbReference type="SAM" id="Phobius"/>
    </source>
</evidence>
<dbReference type="PANTHER" id="PTHR33048">
    <property type="entry name" value="PTH11-LIKE INTEGRAL MEMBRANE PROTEIN (AFU_ORTHOLOGUE AFUA_5G11245)"/>
    <property type="match status" value="1"/>
</dbReference>
<comment type="subcellular location">
    <subcellularLocation>
        <location evidence="1">Membrane</location>
        <topology evidence="1">Multi-pass membrane protein</topology>
    </subcellularLocation>
</comment>
<keyword evidence="2 6" id="KW-0812">Transmembrane</keyword>
<feature type="transmembrane region" description="Helical" evidence="6">
    <location>
        <begin position="44"/>
        <end position="65"/>
    </location>
</feature>
<dbReference type="Pfam" id="PF20684">
    <property type="entry name" value="Fung_rhodopsin"/>
    <property type="match status" value="1"/>
</dbReference>
<dbReference type="PANTHER" id="PTHR33048:SF157">
    <property type="entry name" value="INTEGRAL MEMBRANE PROTEIN"/>
    <property type="match status" value="1"/>
</dbReference>
<accession>A0A9P4UFB7</accession>
<proteinExistence type="inferred from homology"/>
<comment type="caution">
    <text evidence="8">The sequence shown here is derived from an EMBL/GenBank/DDBJ whole genome shotgun (WGS) entry which is preliminary data.</text>
</comment>
<evidence type="ECO:0000313" key="9">
    <source>
        <dbReference type="Proteomes" id="UP000799764"/>
    </source>
</evidence>
<feature type="transmembrane region" description="Helical" evidence="6">
    <location>
        <begin position="113"/>
        <end position="133"/>
    </location>
</feature>
<dbReference type="InterPro" id="IPR052337">
    <property type="entry name" value="SAT4-like"/>
</dbReference>
<evidence type="ECO:0000256" key="5">
    <source>
        <dbReference type="ARBA" id="ARBA00038359"/>
    </source>
</evidence>
<dbReference type="InterPro" id="IPR049326">
    <property type="entry name" value="Rhodopsin_dom_fungi"/>
</dbReference>
<keyword evidence="9" id="KW-1185">Reference proteome</keyword>
<keyword evidence="3 6" id="KW-1133">Transmembrane helix</keyword>
<dbReference type="AlphaFoldDB" id="A0A9P4UFB7"/>
<reference evidence="8" key="1">
    <citation type="journal article" date="2020" name="Stud. Mycol.">
        <title>101 Dothideomycetes genomes: a test case for predicting lifestyles and emergence of pathogens.</title>
        <authorList>
            <person name="Haridas S."/>
            <person name="Albert R."/>
            <person name="Binder M."/>
            <person name="Bloem J."/>
            <person name="Labutti K."/>
            <person name="Salamov A."/>
            <person name="Andreopoulos B."/>
            <person name="Baker S."/>
            <person name="Barry K."/>
            <person name="Bills G."/>
            <person name="Bluhm B."/>
            <person name="Cannon C."/>
            <person name="Castanera R."/>
            <person name="Culley D."/>
            <person name="Daum C."/>
            <person name="Ezra D."/>
            <person name="Gonzalez J."/>
            <person name="Henrissat B."/>
            <person name="Kuo A."/>
            <person name="Liang C."/>
            <person name="Lipzen A."/>
            <person name="Lutzoni F."/>
            <person name="Magnuson J."/>
            <person name="Mondo S."/>
            <person name="Nolan M."/>
            <person name="Ohm R."/>
            <person name="Pangilinan J."/>
            <person name="Park H.-J."/>
            <person name="Ramirez L."/>
            <person name="Alfaro M."/>
            <person name="Sun H."/>
            <person name="Tritt A."/>
            <person name="Yoshinaga Y."/>
            <person name="Zwiers L.-H."/>
            <person name="Turgeon B."/>
            <person name="Goodwin S."/>
            <person name="Spatafora J."/>
            <person name="Crous P."/>
            <person name="Grigoriev I."/>
        </authorList>
    </citation>
    <scope>NUCLEOTIDE SEQUENCE</scope>
    <source>
        <strain evidence="8">CBS 690.94</strain>
    </source>
</reference>
<gene>
    <name evidence="8" type="ORF">P171DRAFT_480883</name>
</gene>
<evidence type="ECO:0000256" key="1">
    <source>
        <dbReference type="ARBA" id="ARBA00004141"/>
    </source>
</evidence>
<feature type="transmembrane region" description="Helical" evidence="6">
    <location>
        <begin position="145"/>
        <end position="164"/>
    </location>
</feature>
<evidence type="ECO:0000313" key="8">
    <source>
        <dbReference type="EMBL" id="KAF2449824.1"/>
    </source>
</evidence>
<sequence length="395" mass="44332">MIIHAPSVPTIIGVLSFMLFLNIVAVSLRFYARRGLGQRLQADDWLMIPAIIGTFGCAACLFHGIRRGSMGYRFAPIVNPSADTSMLESRSDPYARDWVIVESRLLESSFFNILQPTLGLIKLAVVLFYRRLFVVQKHFGDARNLVISGMATIVILWTLGYTFAKLFQCGSHSFERRPFYDFDYSTAVCVDTLMLGYSFAITDFITDCLIALIPIPLVSTEWNVLEQTRVLIRDRFGSFNYQFTSVWRSWPYLQWDQCKYIAHMDAKSLPDLCRSIAASGVRLAVSVWIQHVSVDPEFDEELNLTAELFWGLIELTTALLACCLPTLRALVKVPFVSSTIRSLQSFLSIGGKSQSTDAPKSPPLVQFNYAASEKGSGYIVKQSGVTVQFNRADSV</sequence>
<dbReference type="Proteomes" id="UP000799764">
    <property type="component" value="Unassembled WGS sequence"/>
</dbReference>
<dbReference type="OrthoDB" id="5393606at2759"/>
<comment type="similarity">
    <text evidence="5">Belongs to the SAT4 family.</text>
</comment>
<evidence type="ECO:0000256" key="2">
    <source>
        <dbReference type="ARBA" id="ARBA00022692"/>
    </source>
</evidence>